<dbReference type="Pfam" id="PF00456">
    <property type="entry name" value="Transketolase_N"/>
    <property type="match status" value="1"/>
</dbReference>
<evidence type="ECO:0000313" key="6">
    <source>
        <dbReference type="Proteomes" id="UP000198757"/>
    </source>
</evidence>
<dbReference type="RefSeq" id="WP_090389275.1">
    <property type="nucleotide sequence ID" value="NZ_FMZO01000003.1"/>
</dbReference>
<dbReference type="InterPro" id="IPR029061">
    <property type="entry name" value="THDP-binding"/>
</dbReference>
<dbReference type="Proteomes" id="UP000198757">
    <property type="component" value="Unassembled WGS sequence"/>
</dbReference>
<dbReference type="STRING" id="1285928.SAMN04487894_10385"/>
<reference evidence="6" key="1">
    <citation type="submission" date="2016-10" db="EMBL/GenBank/DDBJ databases">
        <authorList>
            <person name="Varghese N."/>
            <person name="Submissions S."/>
        </authorList>
    </citation>
    <scope>NUCLEOTIDE SEQUENCE [LARGE SCALE GENOMIC DNA]</scope>
    <source>
        <strain evidence="6">DSM 25811 / CCM 8410 / LMG 26954 / E90</strain>
    </source>
</reference>
<evidence type="ECO:0000256" key="1">
    <source>
        <dbReference type="ARBA" id="ARBA00001964"/>
    </source>
</evidence>
<dbReference type="CDD" id="cd02012">
    <property type="entry name" value="TPP_TK"/>
    <property type="match status" value="1"/>
</dbReference>
<dbReference type="OrthoDB" id="8732661at2"/>
<sequence>MASLQEIASQVRRDIVRMVHGANSGHPGGSLGCADFLTALYFKEMEHNPAFNMDGINEDLFFLSNGHISPVFYSVLARSGYFDVKELATFRKINSRLQGHPATHEHLPGIRVASGSLGQGMSVAIGAALSKKMNKDTHLVFSLHGDGELNEGQNWEAIMFASSHKVDNLIATVDWNGQQIDGPTDKVLNMGNLADKFRAFDWEVMEMNGNDMDEVVATLDKAKAATGKGKPIAIMMHTIMGKGIDFMENDHGWHGIAPNDEQLAKALEQLPETLGDY</sequence>
<accession>A0A1G6MY95</accession>
<evidence type="ECO:0000256" key="2">
    <source>
        <dbReference type="ARBA" id="ARBA00007131"/>
    </source>
</evidence>
<gene>
    <name evidence="5" type="ORF">SAMN04487894_10385</name>
</gene>
<protein>
    <submittedName>
        <fullName evidence="5">Transketolase</fullName>
    </submittedName>
</protein>
<comment type="similarity">
    <text evidence="2">Belongs to the transketolase family.</text>
</comment>
<feature type="domain" description="Transketolase N-terminal" evidence="4">
    <location>
        <begin position="5"/>
        <end position="268"/>
    </location>
</feature>
<name>A0A1G6MY95_NIADE</name>
<dbReference type="AlphaFoldDB" id="A0A1G6MY95"/>
<proteinExistence type="inferred from homology"/>
<dbReference type="SUPFAM" id="SSF52518">
    <property type="entry name" value="Thiamin diphosphate-binding fold (THDP-binding)"/>
    <property type="match status" value="1"/>
</dbReference>
<organism evidence="5 6">
    <name type="scientific">Niabella drilacis (strain DSM 25811 / CCM 8410 / CCUG 62505 / LMG 26954 / E90)</name>
    <dbReference type="NCBI Taxonomy" id="1285928"/>
    <lineage>
        <taxon>Bacteria</taxon>
        <taxon>Pseudomonadati</taxon>
        <taxon>Bacteroidota</taxon>
        <taxon>Chitinophagia</taxon>
        <taxon>Chitinophagales</taxon>
        <taxon>Chitinophagaceae</taxon>
        <taxon>Niabella</taxon>
    </lineage>
</organism>
<comment type="cofactor">
    <cofactor evidence="1">
        <name>thiamine diphosphate</name>
        <dbReference type="ChEBI" id="CHEBI:58937"/>
    </cofactor>
</comment>
<evidence type="ECO:0000313" key="5">
    <source>
        <dbReference type="EMBL" id="SDC60568.1"/>
    </source>
</evidence>
<dbReference type="PANTHER" id="PTHR47514">
    <property type="entry name" value="TRANSKETOLASE N-TERMINAL SECTION-RELATED"/>
    <property type="match status" value="1"/>
</dbReference>
<keyword evidence="3" id="KW-0786">Thiamine pyrophosphate</keyword>
<dbReference type="EMBL" id="FMZO01000003">
    <property type="protein sequence ID" value="SDC60568.1"/>
    <property type="molecule type" value="Genomic_DNA"/>
</dbReference>
<dbReference type="InterPro" id="IPR005474">
    <property type="entry name" value="Transketolase_N"/>
</dbReference>
<keyword evidence="6" id="KW-1185">Reference proteome</keyword>
<evidence type="ECO:0000256" key="3">
    <source>
        <dbReference type="ARBA" id="ARBA00023052"/>
    </source>
</evidence>
<evidence type="ECO:0000259" key="4">
    <source>
        <dbReference type="Pfam" id="PF00456"/>
    </source>
</evidence>
<dbReference type="Gene3D" id="3.40.50.970">
    <property type="match status" value="1"/>
</dbReference>
<dbReference type="PANTHER" id="PTHR47514:SF1">
    <property type="entry name" value="TRANSKETOLASE N-TERMINAL SECTION-RELATED"/>
    <property type="match status" value="1"/>
</dbReference>